<comment type="caution">
    <text evidence="1">The sequence shown here is derived from an EMBL/GenBank/DDBJ whole genome shotgun (WGS) entry which is preliminary data.</text>
</comment>
<name>A0A0F9TCF3_9ZZZZ</name>
<accession>A0A0F9TCF3</accession>
<dbReference type="AlphaFoldDB" id="A0A0F9TCF3"/>
<dbReference type="Pfam" id="PF07237">
    <property type="entry name" value="DUF1428"/>
    <property type="match status" value="1"/>
</dbReference>
<evidence type="ECO:0008006" key="2">
    <source>
        <dbReference type="Google" id="ProtNLM"/>
    </source>
</evidence>
<evidence type="ECO:0000313" key="1">
    <source>
        <dbReference type="EMBL" id="KKN76829.1"/>
    </source>
</evidence>
<dbReference type="SUPFAM" id="SSF54909">
    <property type="entry name" value="Dimeric alpha+beta barrel"/>
    <property type="match status" value="1"/>
</dbReference>
<sequence>MLTAKLDDWRVAQVAKTVWMGHGALEYIEAVGDDVPEGKLTSFPMSVKLEKGEVVVFSWIRYTSREERDRILALVMADPRSQDHMSPESIPFDGKRMIFGGFIILVS</sequence>
<reference evidence="1" key="1">
    <citation type="journal article" date="2015" name="Nature">
        <title>Complex archaea that bridge the gap between prokaryotes and eukaryotes.</title>
        <authorList>
            <person name="Spang A."/>
            <person name="Saw J.H."/>
            <person name="Jorgensen S.L."/>
            <person name="Zaremba-Niedzwiedzka K."/>
            <person name="Martijn J."/>
            <person name="Lind A.E."/>
            <person name="van Eijk R."/>
            <person name="Schleper C."/>
            <person name="Guy L."/>
            <person name="Ettema T.J."/>
        </authorList>
    </citation>
    <scope>NUCLEOTIDE SEQUENCE</scope>
</reference>
<dbReference type="Gene3D" id="3.30.70.100">
    <property type="match status" value="1"/>
</dbReference>
<dbReference type="InterPro" id="IPR009874">
    <property type="entry name" value="DUF1428"/>
</dbReference>
<dbReference type="EMBL" id="LAZR01000288">
    <property type="protein sequence ID" value="KKN76829.1"/>
    <property type="molecule type" value="Genomic_DNA"/>
</dbReference>
<dbReference type="InterPro" id="IPR011008">
    <property type="entry name" value="Dimeric_a/b-barrel"/>
</dbReference>
<protein>
    <recommendedName>
        <fullName evidence="2">DUF1428 domain-containing protein</fullName>
    </recommendedName>
</protein>
<proteinExistence type="predicted"/>
<organism evidence="1">
    <name type="scientific">marine sediment metagenome</name>
    <dbReference type="NCBI Taxonomy" id="412755"/>
    <lineage>
        <taxon>unclassified sequences</taxon>
        <taxon>metagenomes</taxon>
        <taxon>ecological metagenomes</taxon>
    </lineage>
</organism>
<dbReference type="PIRSF" id="PIRSF007028">
    <property type="entry name" value="UCP007028"/>
    <property type="match status" value="1"/>
</dbReference>
<gene>
    <name evidence="1" type="ORF">LCGC14_0366140</name>
</gene>